<dbReference type="Pfam" id="PF04932">
    <property type="entry name" value="Wzy_C"/>
    <property type="match status" value="1"/>
</dbReference>
<feature type="transmembrane region" description="Helical" evidence="5">
    <location>
        <begin position="240"/>
        <end position="259"/>
    </location>
</feature>
<dbReference type="GO" id="GO:0016020">
    <property type="term" value="C:membrane"/>
    <property type="evidence" value="ECO:0007669"/>
    <property type="project" value="UniProtKB-SubCell"/>
</dbReference>
<feature type="transmembrane region" description="Helical" evidence="5">
    <location>
        <begin position="266"/>
        <end position="286"/>
    </location>
</feature>
<proteinExistence type="predicted"/>
<feature type="transmembrane region" description="Helical" evidence="5">
    <location>
        <begin position="150"/>
        <end position="170"/>
    </location>
</feature>
<dbReference type="AlphaFoldDB" id="A0AAW7AYE5"/>
<keyword evidence="8" id="KW-1185">Reference proteome</keyword>
<feature type="transmembrane region" description="Helical" evidence="5">
    <location>
        <begin position="24"/>
        <end position="44"/>
    </location>
</feature>
<dbReference type="InterPro" id="IPR051533">
    <property type="entry name" value="WaaL-like"/>
</dbReference>
<dbReference type="EMBL" id="JARQXC010000004">
    <property type="protein sequence ID" value="MDL2331885.1"/>
    <property type="molecule type" value="Genomic_DNA"/>
</dbReference>
<dbReference type="PANTHER" id="PTHR37422">
    <property type="entry name" value="TEICHURONIC ACID BIOSYNTHESIS PROTEIN TUAE"/>
    <property type="match status" value="1"/>
</dbReference>
<feature type="transmembrane region" description="Helical" evidence="5">
    <location>
        <begin position="190"/>
        <end position="210"/>
    </location>
</feature>
<dbReference type="PANTHER" id="PTHR37422:SF13">
    <property type="entry name" value="LIPOPOLYSACCHARIDE BIOSYNTHESIS PROTEIN PA4999-RELATED"/>
    <property type="match status" value="1"/>
</dbReference>
<organism evidence="7 8">
    <name type="scientific">Brucella inopinata</name>
    <dbReference type="NCBI Taxonomy" id="1218315"/>
    <lineage>
        <taxon>Bacteria</taxon>
        <taxon>Pseudomonadati</taxon>
        <taxon>Pseudomonadota</taxon>
        <taxon>Alphaproteobacteria</taxon>
        <taxon>Hyphomicrobiales</taxon>
        <taxon>Brucellaceae</taxon>
        <taxon>Brucella/Ochrobactrum group</taxon>
        <taxon>Brucella</taxon>
    </lineage>
</organism>
<accession>A0AAW7AYE5</accession>
<evidence type="ECO:0000256" key="4">
    <source>
        <dbReference type="ARBA" id="ARBA00023136"/>
    </source>
</evidence>
<keyword evidence="7" id="KW-0436">Ligase</keyword>
<feature type="transmembrane region" description="Helical" evidence="5">
    <location>
        <begin position="394"/>
        <end position="415"/>
    </location>
</feature>
<gene>
    <name evidence="7" type="ORF">P8A28_02740</name>
</gene>
<reference evidence="7" key="1">
    <citation type="journal article" date="2023" name="Front. Microbiol.">
        <title>Isolation of Brucella inopinata from a White's tree frog (Litoria caerulea): pose exotic frogs a potential risk to human health?</title>
        <authorList>
            <person name="Scholz H.C."/>
            <person name="Heckers K.O."/>
            <person name="Appelt S."/>
            <person name="Geier-Doemling D."/>
            <person name="Schlegel P."/>
            <person name="Wattam A.R."/>
        </authorList>
    </citation>
    <scope>NUCLEOTIDE SEQUENCE</scope>
    <source>
        <strain evidence="7">FO700662</strain>
    </source>
</reference>
<evidence type="ECO:0000313" key="7">
    <source>
        <dbReference type="EMBL" id="MDL2331885.1"/>
    </source>
</evidence>
<keyword evidence="3 5" id="KW-1133">Transmembrane helix</keyword>
<evidence type="ECO:0000256" key="2">
    <source>
        <dbReference type="ARBA" id="ARBA00022692"/>
    </source>
</evidence>
<keyword evidence="4 5" id="KW-0472">Membrane</keyword>
<dbReference type="GO" id="GO:0016874">
    <property type="term" value="F:ligase activity"/>
    <property type="evidence" value="ECO:0007669"/>
    <property type="project" value="UniProtKB-KW"/>
</dbReference>
<evidence type="ECO:0000256" key="1">
    <source>
        <dbReference type="ARBA" id="ARBA00004141"/>
    </source>
</evidence>
<evidence type="ECO:0000256" key="3">
    <source>
        <dbReference type="ARBA" id="ARBA00022989"/>
    </source>
</evidence>
<comment type="caution">
    <text evidence="7">The sequence shown here is derived from an EMBL/GenBank/DDBJ whole genome shotgun (WGS) entry which is preliminary data.</text>
</comment>
<keyword evidence="2 5" id="KW-0812">Transmembrane</keyword>
<evidence type="ECO:0000256" key="5">
    <source>
        <dbReference type="SAM" id="Phobius"/>
    </source>
</evidence>
<comment type="subcellular location">
    <subcellularLocation>
        <location evidence="1">Membrane</location>
        <topology evidence="1">Multi-pass membrane protein</topology>
    </subcellularLocation>
</comment>
<protein>
    <submittedName>
        <fullName evidence="7">O-antigen ligase</fullName>
    </submittedName>
</protein>
<evidence type="ECO:0000313" key="8">
    <source>
        <dbReference type="Proteomes" id="UP001171122"/>
    </source>
</evidence>
<feature type="transmembrane region" description="Helical" evidence="5">
    <location>
        <begin position="217"/>
        <end position="234"/>
    </location>
</feature>
<feature type="transmembrane region" description="Helical" evidence="5">
    <location>
        <begin position="361"/>
        <end position="382"/>
    </location>
</feature>
<name>A0AAW7AYE5_9HYPH</name>
<feature type="transmembrane region" description="Helical" evidence="5">
    <location>
        <begin position="64"/>
        <end position="84"/>
    </location>
</feature>
<feature type="transmembrane region" description="Helical" evidence="5">
    <location>
        <begin position="93"/>
        <end position="111"/>
    </location>
</feature>
<feature type="transmembrane region" description="Helical" evidence="5">
    <location>
        <begin position="421"/>
        <end position="440"/>
    </location>
</feature>
<feature type="transmembrane region" description="Helical" evidence="5">
    <location>
        <begin position="117"/>
        <end position="138"/>
    </location>
</feature>
<dbReference type="InterPro" id="IPR007016">
    <property type="entry name" value="O-antigen_ligase-rel_domated"/>
</dbReference>
<dbReference type="Proteomes" id="UP001171122">
    <property type="component" value="Unassembled WGS sequence"/>
</dbReference>
<dbReference type="RefSeq" id="WP_008510883.1">
    <property type="nucleotide sequence ID" value="NZ_JARQXC010000004.1"/>
</dbReference>
<evidence type="ECO:0000259" key="6">
    <source>
        <dbReference type="Pfam" id="PF04932"/>
    </source>
</evidence>
<feature type="domain" description="O-antigen ligase-related" evidence="6">
    <location>
        <begin position="225"/>
        <end position="368"/>
    </location>
</feature>
<sequence>MSNIATRKRTERANSTTAPISRAALRRAALIVATVTICILLISFHPFTPADVESDGASAAEGDIINQLGFGALGMTVIAAFAMLGEPGKLVRLVHPAWLLMFFFLIASVFVSSEPDMAVRGVIFTMIGLMCVAGVLVLPRDGDSYSSMLAITASLILTVSYLGVVFLPSLGTHGADVWEPQNSFLWRGLFSHKNVAGPVMAGFSFAGLYLWRRGWRWSGFLIGVSALIFVSQTGSKTTMALVPIAMLMVVVPGLMGLRFITVATMFLIEAVFATFTFGVVLFEPIYRFVKDMDIDPTFTGRTSIWKFALERMPGHMWTGYGYDSFWRTPMVINTARPYYLDWDVRSIVHAHNGYFDLVIQMGMPGFICGIGVIIVLPLIDYLRCKPQRENRLLADYFLMVIFFCTLNAMMESFFFRRVDPIWLTTVFGIFGLRLTATSVIPKRSI</sequence>